<dbReference type="Pfam" id="PF18898">
    <property type="entry name" value="DUF5654"/>
    <property type="match status" value="1"/>
</dbReference>
<protein>
    <recommendedName>
        <fullName evidence="4">ATP synthase protein I</fullName>
    </recommendedName>
</protein>
<proteinExistence type="predicted"/>
<dbReference type="AlphaFoldDB" id="A0A0G0PVV6"/>
<dbReference type="InterPro" id="IPR043713">
    <property type="entry name" value="DUF5654"/>
</dbReference>
<keyword evidence="1" id="KW-0472">Membrane</keyword>
<keyword evidence="1" id="KW-0812">Transmembrane</keyword>
<sequence length="107" mass="12145">MASKEEKEFEAEVKRQSRIREKVVDEAKEFKKQFAERTLKLVTSGFGLVAALAWNELIKKLISDYIQPLFGEDSGLISLLIYAVIVTALAVFITYQLGKMADDKEED</sequence>
<evidence type="ECO:0000256" key="1">
    <source>
        <dbReference type="SAM" id="Phobius"/>
    </source>
</evidence>
<dbReference type="Proteomes" id="UP000034793">
    <property type="component" value="Unassembled WGS sequence"/>
</dbReference>
<gene>
    <name evidence="2" type="ORF">UT61_C0034G0004</name>
</gene>
<name>A0A0G0PVV6_9BACT</name>
<feature type="transmembrane region" description="Helical" evidence="1">
    <location>
        <begin position="75"/>
        <end position="95"/>
    </location>
</feature>
<dbReference type="PATRIC" id="fig|1618552.3.peg.825"/>
<evidence type="ECO:0000313" key="2">
    <source>
        <dbReference type="EMBL" id="KKR29241.1"/>
    </source>
</evidence>
<organism evidence="2 3">
    <name type="scientific">Candidatus Woesebacteria bacterium GW2011_GWA1_39_8</name>
    <dbReference type="NCBI Taxonomy" id="1618552"/>
    <lineage>
        <taxon>Bacteria</taxon>
        <taxon>Candidatus Woeseibacteriota</taxon>
    </lineage>
</organism>
<keyword evidence="1" id="KW-1133">Transmembrane helix</keyword>
<feature type="transmembrane region" description="Helical" evidence="1">
    <location>
        <begin position="38"/>
        <end position="55"/>
    </location>
</feature>
<accession>A0A0G0PVV6</accession>
<dbReference type="EMBL" id="LBXL01000034">
    <property type="protein sequence ID" value="KKR29241.1"/>
    <property type="molecule type" value="Genomic_DNA"/>
</dbReference>
<evidence type="ECO:0000313" key="3">
    <source>
        <dbReference type="Proteomes" id="UP000034793"/>
    </source>
</evidence>
<reference evidence="2 3" key="1">
    <citation type="journal article" date="2015" name="Nature">
        <title>rRNA introns, odd ribosomes, and small enigmatic genomes across a large radiation of phyla.</title>
        <authorList>
            <person name="Brown C.T."/>
            <person name="Hug L.A."/>
            <person name="Thomas B.C."/>
            <person name="Sharon I."/>
            <person name="Castelle C.J."/>
            <person name="Singh A."/>
            <person name="Wilkins M.J."/>
            <person name="Williams K.H."/>
            <person name="Banfield J.F."/>
        </authorList>
    </citation>
    <scope>NUCLEOTIDE SEQUENCE [LARGE SCALE GENOMIC DNA]</scope>
</reference>
<comment type="caution">
    <text evidence="2">The sequence shown here is derived from an EMBL/GenBank/DDBJ whole genome shotgun (WGS) entry which is preliminary data.</text>
</comment>
<evidence type="ECO:0008006" key="4">
    <source>
        <dbReference type="Google" id="ProtNLM"/>
    </source>
</evidence>